<gene>
    <name evidence="1" type="ORF">MNBD_CHLOROFLEXI01-2382</name>
</gene>
<organism evidence="1">
    <name type="scientific">hydrothermal vent metagenome</name>
    <dbReference type="NCBI Taxonomy" id="652676"/>
    <lineage>
        <taxon>unclassified sequences</taxon>
        <taxon>metagenomes</taxon>
        <taxon>ecological metagenomes</taxon>
    </lineage>
</organism>
<reference evidence="1" key="1">
    <citation type="submission" date="2018-06" db="EMBL/GenBank/DDBJ databases">
        <authorList>
            <person name="Zhirakovskaya E."/>
        </authorList>
    </citation>
    <scope>NUCLEOTIDE SEQUENCE</scope>
</reference>
<dbReference type="AlphaFoldDB" id="A0A3B0W7E7"/>
<accession>A0A3B0W7E7</accession>
<protein>
    <submittedName>
        <fullName evidence="1">Uncharacterized protein</fullName>
    </submittedName>
</protein>
<name>A0A3B0W7E7_9ZZZZ</name>
<sequence length="65" mass="7441">MDIRSVTLFCDPDFSPQQMAQFFTAVRLPFPYPVQSTRLTTPPFPDWWPQDMMKTSALSEVEAAA</sequence>
<feature type="non-terminal residue" evidence="1">
    <location>
        <position position="65"/>
    </location>
</feature>
<proteinExistence type="predicted"/>
<dbReference type="EMBL" id="UOEU01000803">
    <property type="protein sequence ID" value="VAW40556.1"/>
    <property type="molecule type" value="Genomic_DNA"/>
</dbReference>
<evidence type="ECO:0000313" key="1">
    <source>
        <dbReference type="EMBL" id="VAW40556.1"/>
    </source>
</evidence>